<dbReference type="InterPro" id="IPR058256">
    <property type="entry name" value="WLGC"/>
</dbReference>
<evidence type="ECO:0000259" key="1">
    <source>
        <dbReference type="Pfam" id="PF26605"/>
    </source>
</evidence>
<name>A0A8S9U8X4_PHYIN</name>
<protein>
    <recommendedName>
        <fullName evidence="1">WLGC domain-containing protein</fullName>
    </recommendedName>
</protein>
<evidence type="ECO:0000313" key="2">
    <source>
        <dbReference type="EMBL" id="KAF4134708.1"/>
    </source>
</evidence>
<sequence>METLLLRHLLQSRIYCYYNFDVDRQVYSTYFKPLRPGGFERLARNFAHPSEVALSRTDFAVRIGLNLTFCYRLERVFEAFVWTRYRSRGAENIVTPTQNSVPKGVTGVVVLFAVAILVATLRIPHNSAPFTRSVYCLCCDGSLAANTARVSFSLTLIMHPEHIKNELTRSTRTTRRRLWQLLLTYTSTERIPECAKELRNFINKNLVNPTWRTYLPQLPTDNNSAWHSPKITSLALLTGAPPCLFTPITQFRQRSQFEQLMEEMVIYRPNYVRSSCLKNDTNSGYLFTSCRGSITKRVQQICLDYLSRFLDRFRQCRFPLNRTGICYNARFQVLSCFSDENYIALHRLETAKGVGPKYDPVEEKWLGCNG</sequence>
<comment type="caution">
    <text evidence="2">The sequence shown here is derived from an EMBL/GenBank/DDBJ whole genome shotgun (WGS) entry which is preliminary data.</text>
</comment>
<organism evidence="2 3">
    <name type="scientific">Phytophthora infestans</name>
    <name type="common">Potato late blight agent</name>
    <name type="synonym">Botrytis infestans</name>
    <dbReference type="NCBI Taxonomy" id="4787"/>
    <lineage>
        <taxon>Eukaryota</taxon>
        <taxon>Sar</taxon>
        <taxon>Stramenopiles</taxon>
        <taxon>Oomycota</taxon>
        <taxon>Peronosporomycetes</taxon>
        <taxon>Peronosporales</taxon>
        <taxon>Peronosporaceae</taxon>
        <taxon>Phytophthora</taxon>
    </lineage>
</organism>
<feature type="domain" description="WLGC" evidence="1">
    <location>
        <begin position="313"/>
        <end position="369"/>
    </location>
</feature>
<gene>
    <name evidence="2" type="ORF">GN958_ATG15964</name>
</gene>
<dbReference type="AlphaFoldDB" id="A0A8S9U8X4"/>
<dbReference type="Proteomes" id="UP000704712">
    <property type="component" value="Unassembled WGS sequence"/>
</dbReference>
<proteinExistence type="predicted"/>
<evidence type="ECO:0000313" key="3">
    <source>
        <dbReference type="Proteomes" id="UP000704712"/>
    </source>
</evidence>
<dbReference type="Pfam" id="PF26605">
    <property type="entry name" value="WLGC"/>
    <property type="match status" value="1"/>
</dbReference>
<accession>A0A8S9U8X4</accession>
<dbReference type="EMBL" id="JAACNO010002256">
    <property type="protein sequence ID" value="KAF4134708.1"/>
    <property type="molecule type" value="Genomic_DNA"/>
</dbReference>
<reference evidence="2" key="1">
    <citation type="submission" date="2020-03" db="EMBL/GenBank/DDBJ databases">
        <title>Hybrid Assembly of Korean Phytophthora infestans isolates.</title>
        <authorList>
            <person name="Prokchorchik M."/>
            <person name="Lee Y."/>
            <person name="Seo J."/>
            <person name="Cho J.-H."/>
            <person name="Park Y.-E."/>
            <person name="Jang D.-C."/>
            <person name="Im J.-S."/>
            <person name="Choi J.-G."/>
            <person name="Park H.-J."/>
            <person name="Lee G.-B."/>
            <person name="Lee Y.-G."/>
            <person name="Hong S.-Y."/>
            <person name="Cho K."/>
            <person name="Sohn K.H."/>
        </authorList>
    </citation>
    <scope>NUCLEOTIDE SEQUENCE</scope>
    <source>
        <strain evidence="2">KR_2_A2</strain>
    </source>
</reference>